<dbReference type="Proteomes" id="UP001595892">
    <property type="component" value="Unassembled WGS sequence"/>
</dbReference>
<evidence type="ECO:0000313" key="2">
    <source>
        <dbReference type="EMBL" id="MFC4726843.1"/>
    </source>
</evidence>
<keyword evidence="1" id="KW-1133">Transmembrane helix</keyword>
<feature type="transmembrane region" description="Helical" evidence="1">
    <location>
        <begin position="259"/>
        <end position="280"/>
    </location>
</feature>
<name>A0ABV9NJT1_9GAMM</name>
<keyword evidence="1" id="KW-0472">Membrane</keyword>
<feature type="transmembrane region" description="Helical" evidence="1">
    <location>
        <begin position="138"/>
        <end position="171"/>
    </location>
</feature>
<feature type="transmembrane region" description="Helical" evidence="1">
    <location>
        <begin position="54"/>
        <end position="74"/>
    </location>
</feature>
<protein>
    <submittedName>
        <fullName evidence="2">Uncharacterized protein</fullName>
    </submittedName>
</protein>
<organism evidence="2 3">
    <name type="scientific">Coralloluteibacterium thermophilum</name>
    <dbReference type="NCBI Taxonomy" id="2707049"/>
    <lineage>
        <taxon>Bacteria</taxon>
        <taxon>Pseudomonadati</taxon>
        <taxon>Pseudomonadota</taxon>
        <taxon>Gammaproteobacteria</taxon>
        <taxon>Lysobacterales</taxon>
        <taxon>Lysobacteraceae</taxon>
        <taxon>Coralloluteibacterium</taxon>
    </lineage>
</organism>
<feature type="transmembrane region" description="Helical" evidence="1">
    <location>
        <begin position="177"/>
        <end position="195"/>
    </location>
</feature>
<dbReference type="EMBL" id="JBHSGG010000002">
    <property type="protein sequence ID" value="MFC4726843.1"/>
    <property type="molecule type" value="Genomic_DNA"/>
</dbReference>
<dbReference type="RefSeq" id="WP_377002795.1">
    <property type="nucleotide sequence ID" value="NZ_JBHSGG010000002.1"/>
</dbReference>
<proteinExistence type="predicted"/>
<keyword evidence="1" id="KW-0812">Transmembrane</keyword>
<keyword evidence="3" id="KW-1185">Reference proteome</keyword>
<reference evidence="3" key="1">
    <citation type="journal article" date="2019" name="Int. J. Syst. Evol. Microbiol.">
        <title>The Global Catalogue of Microorganisms (GCM) 10K type strain sequencing project: providing services to taxonomists for standard genome sequencing and annotation.</title>
        <authorList>
            <consortium name="The Broad Institute Genomics Platform"/>
            <consortium name="The Broad Institute Genome Sequencing Center for Infectious Disease"/>
            <person name="Wu L."/>
            <person name="Ma J."/>
        </authorList>
    </citation>
    <scope>NUCLEOTIDE SEQUENCE [LARGE SCALE GENOMIC DNA]</scope>
    <source>
        <strain evidence="3">CGMCC 1.13574</strain>
    </source>
</reference>
<gene>
    <name evidence="2" type="ORF">ACFO3Q_01440</name>
</gene>
<feature type="transmembrane region" description="Helical" evidence="1">
    <location>
        <begin position="230"/>
        <end position="247"/>
    </location>
</feature>
<feature type="transmembrane region" description="Helical" evidence="1">
    <location>
        <begin position="324"/>
        <end position="344"/>
    </location>
</feature>
<evidence type="ECO:0000313" key="3">
    <source>
        <dbReference type="Proteomes" id="UP001595892"/>
    </source>
</evidence>
<feature type="transmembrane region" description="Helical" evidence="1">
    <location>
        <begin position="207"/>
        <end position="224"/>
    </location>
</feature>
<feature type="transmembrane region" description="Helical" evidence="1">
    <location>
        <begin position="112"/>
        <end position="131"/>
    </location>
</feature>
<evidence type="ECO:0000256" key="1">
    <source>
        <dbReference type="SAM" id="Phobius"/>
    </source>
</evidence>
<feature type="transmembrane region" description="Helical" evidence="1">
    <location>
        <begin position="86"/>
        <end position="106"/>
    </location>
</feature>
<comment type="caution">
    <text evidence="2">The sequence shown here is derived from an EMBL/GenBank/DDBJ whole genome shotgun (WGS) entry which is preliminary data.</text>
</comment>
<accession>A0ABV9NJT1</accession>
<feature type="transmembrane region" description="Helical" evidence="1">
    <location>
        <begin position="292"/>
        <end position="312"/>
    </location>
</feature>
<sequence length="552" mass="59145">MPDLDYWDIFPSIIGDTGFVLTLETLYKTSNEHIVALTKLFYLANHLVTQGDNFGLSVIACTFSLLVAACFAKVLSRSAAGPLETVLLATVAAVAVFTPMAAHNYFIGMSGVAWLGANCFAVASAALMMLGAQRRSTLLIMLAGVAALCAGHMYSTGIVAMTVIGVQALLLRSTRRLGMLYVALGIVYLAIVVMFQRVPESHGERTFDFLALIGFALTFLGAGLTTDSNLALLWGGVGLATFGWLVASDLQRSEGERGVDAFWIAIGIYVLMNAALAAIGRSGMGGSEAAMASRYASLPSLFWVAVLGLWLSQRNLAALRESSQRWRVSGGTLLGVVLAASVLITGQPRVERLENRADGKQLATLAIRLGVRDDSVVIPRITSAPDQLYSSLEHLRTIGHVPFNQPTPCPDVGQTVMVESADVSRMVGHVDTASELDDGWYRLSGWALAPEDDAPPLQRNPESEARCLLLIDEDGRVLGMGLGGVPRPDVAKAYKRERNEYGWIGYARVPDVANGERTAYAAIPLGGGRWIRSPHGIRMPGPTPDESQITPP</sequence>